<organism evidence="2 3">
    <name type="scientific">Paracoccus fontiphilus</name>
    <dbReference type="NCBI Taxonomy" id="1815556"/>
    <lineage>
        <taxon>Bacteria</taxon>
        <taxon>Pseudomonadati</taxon>
        <taxon>Pseudomonadota</taxon>
        <taxon>Alphaproteobacteria</taxon>
        <taxon>Rhodobacterales</taxon>
        <taxon>Paracoccaceae</taxon>
        <taxon>Paracoccus</taxon>
    </lineage>
</organism>
<proteinExistence type="predicted"/>
<dbReference type="InterPro" id="IPR051781">
    <property type="entry name" value="Metallo-dep_Hydrolase"/>
</dbReference>
<keyword evidence="3" id="KW-1185">Reference proteome</keyword>
<evidence type="ECO:0000256" key="1">
    <source>
        <dbReference type="SAM" id="MobiDB-lite"/>
    </source>
</evidence>
<protein>
    <submittedName>
        <fullName evidence="2">Alpha-D-ribose 1-methylphosphonate 5-phosphate C-P-lyase PhnJ</fullName>
    </submittedName>
</protein>
<comment type="caution">
    <text evidence="2">The sequence shown here is derived from an EMBL/GenBank/DDBJ whole genome shotgun (WGS) entry which is preliminary data.</text>
</comment>
<dbReference type="Proteomes" id="UP001595557">
    <property type="component" value="Unassembled WGS sequence"/>
</dbReference>
<dbReference type="PANTHER" id="PTHR43135">
    <property type="entry name" value="ALPHA-D-RIBOSE 1-METHYLPHOSPHONATE 5-TRIPHOSPHATE DIPHOSPHATASE"/>
    <property type="match status" value="1"/>
</dbReference>
<name>A0ABV7IFY1_9RHOB</name>
<dbReference type="PANTHER" id="PTHR43135:SF3">
    <property type="entry name" value="ALPHA-D-RIBOSE 1-METHYLPHOSPHONATE 5-TRIPHOSPHATE DIPHOSPHATASE"/>
    <property type="match status" value="1"/>
</dbReference>
<dbReference type="InterPro" id="IPR032466">
    <property type="entry name" value="Metal_Hydrolase"/>
</dbReference>
<dbReference type="RefSeq" id="WP_377706811.1">
    <property type="nucleotide sequence ID" value="NZ_JBHRTE010000019.1"/>
</dbReference>
<evidence type="ECO:0000313" key="2">
    <source>
        <dbReference type="EMBL" id="MFC3167267.1"/>
    </source>
</evidence>
<dbReference type="SUPFAM" id="SSF51556">
    <property type="entry name" value="Metallo-dependent hydrolases"/>
    <property type="match status" value="1"/>
</dbReference>
<feature type="compositionally biased region" description="Low complexity" evidence="1">
    <location>
        <begin position="277"/>
        <end position="287"/>
    </location>
</feature>
<feature type="compositionally biased region" description="Basic and acidic residues" evidence="1">
    <location>
        <begin position="290"/>
        <end position="303"/>
    </location>
</feature>
<dbReference type="EMBL" id="JBHRTE010000019">
    <property type="protein sequence ID" value="MFC3167267.1"/>
    <property type="molecule type" value="Genomic_DNA"/>
</dbReference>
<evidence type="ECO:0000313" key="3">
    <source>
        <dbReference type="Proteomes" id="UP001595557"/>
    </source>
</evidence>
<feature type="region of interest" description="Disordered" evidence="1">
    <location>
        <begin position="205"/>
        <end position="303"/>
    </location>
</feature>
<sequence>MIRRALLKALAIPGYQEPFASREMPMPHGWDTGGAQVTAACLSPDDRIGIVSLMDHTPGQRQFRDIGKLRDDVMGKRGLSDAEFAAHVESRHTPGERLGPLPEATAVAEARRYGAVLASHDDRTADQVAVSAAHGVRLAEFPTTPNAARACRDRGIAVMMGGPNLIRGGSHSGNVAADDLAEAGLLDILSSDCVPSSLLRAALMPGGSLGRPAARDRRRHPGPGAGGGTGGSRPACRGGAGRGDPREAAGNRLRRARRLGAGPAGFLKPRGARRLRAGGLPPRTCPTDPLPRRPPEREPAPGC</sequence>
<gene>
    <name evidence="2" type="ORF">ACFOD7_04305</name>
</gene>
<dbReference type="Pfam" id="PF06007">
    <property type="entry name" value="PhnJ"/>
    <property type="match status" value="1"/>
</dbReference>
<dbReference type="InterPro" id="IPR010306">
    <property type="entry name" value="PhnJ"/>
</dbReference>
<accession>A0ABV7IFY1</accession>
<reference evidence="3" key="1">
    <citation type="journal article" date="2019" name="Int. J. Syst. Evol. Microbiol.">
        <title>The Global Catalogue of Microorganisms (GCM) 10K type strain sequencing project: providing services to taxonomists for standard genome sequencing and annotation.</title>
        <authorList>
            <consortium name="The Broad Institute Genomics Platform"/>
            <consortium name="The Broad Institute Genome Sequencing Center for Infectious Disease"/>
            <person name="Wu L."/>
            <person name="Ma J."/>
        </authorList>
    </citation>
    <scope>NUCLEOTIDE SEQUENCE [LARGE SCALE GENOMIC DNA]</scope>
    <source>
        <strain evidence="3">KCTC 52239</strain>
    </source>
</reference>